<sequence length="77" mass="8683">MKFPDHGNADAYRLAVVNETGHVTRRFIVRLEVAAGGGARLDFGTKLLVSHETKQSPSWGRSLKFFYVTARRLAYPF</sequence>
<protein>
    <submittedName>
        <fullName evidence="1">Uncharacterized protein</fullName>
    </submittedName>
</protein>
<reference evidence="1 2" key="1">
    <citation type="journal article" date="2019" name="Commun. Biol.">
        <title>The bagworm genome reveals a unique fibroin gene that provides high tensile strength.</title>
        <authorList>
            <person name="Kono N."/>
            <person name="Nakamura H."/>
            <person name="Ohtoshi R."/>
            <person name="Tomita M."/>
            <person name="Numata K."/>
            <person name="Arakawa K."/>
        </authorList>
    </citation>
    <scope>NUCLEOTIDE SEQUENCE [LARGE SCALE GENOMIC DNA]</scope>
</reference>
<gene>
    <name evidence="1" type="ORF">EVAR_97121_1</name>
</gene>
<dbReference type="EMBL" id="BGZK01000616">
    <property type="protein sequence ID" value="GBP53117.1"/>
    <property type="molecule type" value="Genomic_DNA"/>
</dbReference>
<name>A0A4C1WSM6_EUMVA</name>
<keyword evidence="2" id="KW-1185">Reference proteome</keyword>
<evidence type="ECO:0000313" key="2">
    <source>
        <dbReference type="Proteomes" id="UP000299102"/>
    </source>
</evidence>
<proteinExistence type="predicted"/>
<dbReference type="AlphaFoldDB" id="A0A4C1WSM6"/>
<evidence type="ECO:0000313" key="1">
    <source>
        <dbReference type="EMBL" id="GBP53117.1"/>
    </source>
</evidence>
<dbReference type="Proteomes" id="UP000299102">
    <property type="component" value="Unassembled WGS sequence"/>
</dbReference>
<accession>A0A4C1WSM6</accession>
<comment type="caution">
    <text evidence="1">The sequence shown here is derived from an EMBL/GenBank/DDBJ whole genome shotgun (WGS) entry which is preliminary data.</text>
</comment>
<organism evidence="1 2">
    <name type="scientific">Eumeta variegata</name>
    <name type="common">Bagworm moth</name>
    <name type="synonym">Eumeta japonica</name>
    <dbReference type="NCBI Taxonomy" id="151549"/>
    <lineage>
        <taxon>Eukaryota</taxon>
        <taxon>Metazoa</taxon>
        <taxon>Ecdysozoa</taxon>
        <taxon>Arthropoda</taxon>
        <taxon>Hexapoda</taxon>
        <taxon>Insecta</taxon>
        <taxon>Pterygota</taxon>
        <taxon>Neoptera</taxon>
        <taxon>Endopterygota</taxon>
        <taxon>Lepidoptera</taxon>
        <taxon>Glossata</taxon>
        <taxon>Ditrysia</taxon>
        <taxon>Tineoidea</taxon>
        <taxon>Psychidae</taxon>
        <taxon>Oiketicinae</taxon>
        <taxon>Eumeta</taxon>
    </lineage>
</organism>